<name>A0A1X7AFW1_9GAMM</name>
<proteinExistence type="predicted"/>
<dbReference type="Pfam" id="PF13986">
    <property type="entry name" value="DUF4224"/>
    <property type="match status" value="1"/>
</dbReference>
<evidence type="ECO:0000313" key="2">
    <source>
        <dbReference type="EMBL" id="SMA36380.1"/>
    </source>
</evidence>
<accession>A0A1X7AFW1</accession>
<dbReference type="AlphaFoldDB" id="A0A1X7AFW1"/>
<dbReference type="InterPro" id="IPR025319">
    <property type="entry name" value="DUF4224"/>
</dbReference>
<feature type="domain" description="DUF4224" evidence="1">
    <location>
        <begin position="6"/>
        <end position="50"/>
    </location>
</feature>
<dbReference type="OrthoDB" id="7067019at2"/>
<reference evidence="2 3" key="1">
    <citation type="submission" date="2017-03" db="EMBL/GenBank/DDBJ databases">
        <authorList>
            <person name="Afonso C.L."/>
            <person name="Miller P.J."/>
            <person name="Scott M.A."/>
            <person name="Spackman E."/>
            <person name="Goraichik I."/>
            <person name="Dimitrov K.M."/>
            <person name="Suarez D.L."/>
            <person name="Swayne D.E."/>
        </authorList>
    </citation>
    <scope>NUCLEOTIDE SEQUENCE [LARGE SCALE GENOMIC DNA]</scope>
    <source>
        <strain evidence="2">SB41UT1</strain>
    </source>
</reference>
<gene>
    <name evidence="2" type="ORF">EHSB41UT_00634</name>
</gene>
<protein>
    <recommendedName>
        <fullName evidence="1">DUF4224 domain-containing protein</fullName>
    </recommendedName>
</protein>
<keyword evidence="3" id="KW-1185">Reference proteome</keyword>
<organism evidence="2 3">
    <name type="scientific">Parendozoicomonas haliclonae</name>
    <dbReference type="NCBI Taxonomy" id="1960125"/>
    <lineage>
        <taxon>Bacteria</taxon>
        <taxon>Pseudomonadati</taxon>
        <taxon>Pseudomonadota</taxon>
        <taxon>Gammaproteobacteria</taxon>
        <taxon>Oceanospirillales</taxon>
        <taxon>Endozoicomonadaceae</taxon>
        <taxon>Parendozoicomonas</taxon>
    </lineage>
</organism>
<dbReference type="Proteomes" id="UP000196573">
    <property type="component" value="Unassembled WGS sequence"/>
</dbReference>
<dbReference type="RefSeq" id="WP_087106781.1">
    <property type="nucleotide sequence ID" value="NZ_CBCSCN010000004.1"/>
</dbReference>
<evidence type="ECO:0000259" key="1">
    <source>
        <dbReference type="Pfam" id="PF13986"/>
    </source>
</evidence>
<evidence type="ECO:0000313" key="3">
    <source>
        <dbReference type="Proteomes" id="UP000196573"/>
    </source>
</evidence>
<dbReference type="EMBL" id="FWPT01000001">
    <property type="protein sequence ID" value="SMA36380.1"/>
    <property type="molecule type" value="Genomic_DNA"/>
</dbReference>
<sequence length="73" mass="8060">MADSFLLTDEEVCDITGYQKPARQMDALGRFGITAHLNARNKVVVSRRHAEDVLAGKTSQNAVLGPNLDWMES</sequence>